<dbReference type="PROSITE" id="PS50280">
    <property type="entry name" value="SET"/>
    <property type="match status" value="1"/>
</dbReference>
<dbReference type="GO" id="GO:0042054">
    <property type="term" value="F:histone methyltransferase activity"/>
    <property type="evidence" value="ECO:0007669"/>
    <property type="project" value="TreeGrafter"/>
</dbReference>
<dbReference type="GeneID" id="94827965"/>
<feature type="compositionally biased region" description="Basic residues" evidence="1">
    <location>
        <begin position="570"/>
        <end position="588"/>
    </location>
</feature>
<dbReference type="InterPro" id="IPR001214">
    <property type="entry name" value="SET_dom"/>
</dbReference>
<dbReference type="Proteomes" id="UP000179807">
    <property type="component" value="Unassembled WGS sequence"/>
</dbReference>
<feature type="region of interest" description="Disordered" evidence="1">
    <location>
        <begin position="424"/>
        <end position="451"/>
    </location>
</feature>
<dbReference type="Gene3D" id="2.170.270.10">
    <property type="entry name" value="SET domain"/>
    <property type="match status" value="1"/>
</dbReference>
<dbReference type="EMBL" id="MLAK01000827">
    <property type="protein sequence ID" value="OHT03464.1"/>
    <property type="molecule type" value="Genomic_DNA"/>
</dbReference>
<gene>
    <name evidence="3" type="ORF">TRFO_06720</name>
</gene>
<evidence type="ECO:0000259" key="2">
    <source>
        <dbReference type="PROSITE" id="PS50280"/>
    </source>
</evidence>
<comment type="caution">
    <text evidence="3">The sequence shown here is derived from an EMBL/GenBank/DDBJ whole genome shotgun (WGS) entry which is preliminary data.</text>
</comment>
<dbReference type="SMART" id="SM00317">
    <property type="entry name" value="SET"/>
    <property type="match status" value="1"/>
</dbReference>
<feature type="domain" description="SET" evidence="2">
    <location>
        <begin position="389"/>
        <end position="536"/>
    </location>
</feature>
<protein>
    <recommendedName>
        <fullName evidence="2">SET domain-containing protein</fullName>
    </recommendedName>
</protein>
<dbReference type="RefSeq" id="XP_068356600.1">
    <property type="nucleotide sequence ID" value="XM_068493261.1"/>
</dbReference>
<proteinExistence type="predicted"/>
<organism evidence="3 4">
    <name type="scientific">Tritrichomonas foetus</name>
    <dbReference type="NCBI Taxonomy" id="1144522"/>
    <lineage>
        <taxon>Eukaryota</taxon>
        <taxon>Metamonada</taxon>
        <taxon>Parabasalia</taxon>
        <taxon>Tritrichomonadida</taxon>
        <taxon>Tritrichomonadidae</taxon>
        <taxon>Tritrichomonas</taxon>
    </lineage>
</organism>
<dbReference type="OrthoDB" id="308383at2759"/>
<keyword evidence="4" id="KW-1185">Reference proteome</keyword>
<dbReference type="AlphaFoldDB" id="A0A1J4JYC0"/>
<evidence type="ECO:0000313" key="4">
    <source>
        <dbReference type="Proteomes" id="UP000179807"/>
    </source>
</evidence>
<reference evidence="3" key="1">
    <citation type="submission" date="2016-10" db="EMBL/GenBank/DDBJ databases">
        <authorList>
            <person name="Benchimol M."/>
            <person name="Almeida L.G."/>
            <person name="Vasconcelos A.T."/>
            <person name="Perreira-Neves A."/>
            <person name="Rosa I.A."/>
            <person name="Tasca T."/>
            <person name="Bogo M.R."/>
            <person name="de Souza W."/>
        </authorList>
    </citation>
    <scope>NUCLEOTIDE SEQUENCE [LARGE SCALE GENOMIC DNA]</scope>
    <source>
        <strain evidence="3">K</strain>
    </source>
</reference>
<name>A0A1J4JYC0_9EUKA</name>
<evidence type="ECO:0000313" key="3">
    <source>
        <dbReference type="EMBL" id="OHT03464.1"/>
    </source>
</evidence>
<dbReference type="Pfam" id="PF00856">
    <property type="entry name" value="SET"/>
    <property type="match status" value="1"/>
</dbReference>
<dbReference type="InterPro" id="IPR051357">
    <property type="entry name" value="H3K9_HMTase_SUVAR3-9"/>
</dbReference>
<feature type="region of interest" description="Disordered" evidence="1">
    <location>
        <begin position="568"/>
        <end position="588"/>
    </location>
</feature>
<sequence>MHDYVEVDDDSQSDILSDDDQCDMPVDIFVDPFLEIEPYLLQDNSINQNPGFYDLIFFLKSAWLDPYFYRNRVVCCLIPDDYFPEEKGLLILIYELLKLPANEPLDHFLLTVFCMITGRCPELLAFDPLTRINAHTVNFKAPLYLNSSPGEGPCCIVPYLILIAIHKTVPFPSVQCFLEEFKNGVIQKSVCTTNQDLIFGYAKRSPPEMFPLSFEAGITLTSYVTRYPTSDGNFWIRVKCGPFAVAFGNDVSNGRGKIKYPWENRYNGNPPPTLSEDGINTEILWIDEPEMRNAEDVVRELSKTSNLGDFCQVHNPLHYKEAFEAHIYDYDEEVKDKLVILSANPKTGRLHEADLHHLQKSDNLLVMECNEFCPCKRNCLCCFTNRMCEDLMMFYSPDKDWGVVATKDIEPGSLITTYAGEFRDDNENRNTADQNSNANKDLNENNNGNSMHDEDDNLYYFALEYDDYTTNKGYHALKKCNIGRFINQSHATQDSQFSQPNAGALNVVSHYLMFGIIAIFSQRKIYRGEEITLTYGEYYQMERSCACNTCLLKQNSLKNVLSFIENPQLHKTKSKEKNHKGRKRRHEE</sequence>
<dbReference type="SUPFAM" id="SSF82199">
    <property type="entry name" value="SET domain"/>
    <property type="match status" value="1"/>
</dbReference>
<dbReference type="GO" id="GO:0003690">
    <property type="term" value="F:double-stranded DNA binding"/>
    <property type="evidence" value="ECO:0007669"/>
    <property type="project" value="TreeGrafter"/>
</dbReference>
<accession>A0A1J4JYC0</accession>
<evidence type="ECO:0000256" key="1">
    <source>
        <dbReference type="SAM" id="MobiDB-lite"/>
    </source>
</evidence>
<dbReference type="PANTHER" id="PTHR45660">
    <property type="entry name" value="HISTONE-LYSINE N-METHYLTRANSFERASE SETMAR"/>
    <property type="match status" value="1"/>
</dbReference>
<feature type="compositionally biased region" description="Polar residues" evidence="1">
    <location>
        <begin position="431"/>
        <end position="450"/>
    </location>
</feature>
<dbReference type="InterPro" id="IPR046341">
    <property type="entry name" value="SET_dom_sf"/>
</dbReference>
<dbReference type="VEuPathDB" id="TrichDB:TRFO_06720"/>
<dbReference type="PANTHER" id="PTHR45660:SF13">
    <property type="entry name" value="HISTONE-LYSINE N-METHYLTRANSFERASE SETMAR"/>
    <property type="match status" value="1"/>
</dbReference>